<dbReference type="Pfam" id="PF13181">
    <property type="entry name" value="TPR_8"/>
    <property type="match status" value="2"/>
</dbReference>
<evidence type="ECO:0000256" key="2">
    <source>
        <dbReference type="ARBA" id="ARBA00022803"/>
    </source>
</evidence>
<dbReference type="InParanoid" id="A0A078ADS2"/>
<dbReference type="PANTHER" id="PTHR44186:SF1">
    <property type="entry name" value="BARDET-BIEDL SYNDROME 4 PROTEIN"/>
    <property type="match status" value="1"/>
</dbReference>
<feature type="compositionally biased region" description="Polar residues" evidence="5">
    <location>
        <begin position="424"/>
        <end position="436"/>
    </location>
</feature>
<feature type="repeat" description="TPR" evidence="4">
    <location>
        <begin position="326"/>
        <end position="359"/>
    </location>
</feature>
<dbReference type="Pfam" id="PF13432">
    <property type="entry name" value="TPR_16"/>
    <property type="match status" value="1"/>
</dbReference>
<gene>
    <name evidence="6" type="primary">Contig14470.g15420</name>
    <name evidence="6" type="ORF">STYLEM_8033</name>
</gene>
<dbReference type="AlphaFoldDB" id="A0A078ADS2"/>
<dbReference type="Proteomes" id="UP000039865">
    <property type="component" value="Unassembled WGS sequence"/>
</dbReference>
<dbReference type="InterPro" id="IPR011990">
    <property type="entry name" value="TPR-like_helical_dom_sf"/>
</dbReference>
<dbReference type="GO" id="GO:0036064">
    <property type="term" value="C:ciliary basal body"/>
    <property type="evidence" value="ECO:0007669"/>
    <property type="project" value="TreeGrafter"/>
</dbReference>
<feature type="repeat" description="TPR" evidence="4">
    <location>
        <begin position="190"/>
        <end position="223"/>
    </location>
</feature>
<dbReference type="SMART" id="SM00028">
    <property type="entry name" value="TPR"/>
    <property type="match status" value="9"/>
</dbReference>
<evidence type="ECO:0000256" key="5">
    <source>
        <dbReference type="SAM" id="MobiDB-lite"/>
    </source>
</evidence>
<evidence type="ECO:0000256" key="3">
    <source>
        <dbReference type="ARBA" id="ARBA00023778"/>
    </source>
</evidence>
<evidence type="ECO:0000313" key="7">
    <source>
        <dbReference type="Proteomes" id="UP000039865"/>
    </source>
</evidence>
<evidence type="ECO:0000256" key="4">
    <source>
        <dbReference type="PROSITE-ProRule" id="PRU00339"/>
    </source>
</evidence>
<keyword evidence="1" id="KW-0677">Repeat</keyword>
<accession>A0A078ADS2</accession>
<dbReference type="GO" id="GO:0060271">
    <property type="term" value="P:cilium assembly"/>
    <property type="evidence" value="ECO:0007669"/>
    <property type="project" value="TreeGrafter"/>
</dbReference>
<protein>
    <submittedName>
        <fullName evidence="6">Bardet-biedl syndrome 4</fullName>
    </submittedName>
</protein>
<dbReference type="PROSITE" id="PS50005">
    <property type="entry name" value="TPR"/>
    <property type="match status" value="6"/>
</dbReference>
<dbReference type="OMA" id="YCEVAWH"/>
<proteinExistence type="inferred from homology"/>
<keyword evidence="2 4" id="KW-0802">TPR repeat</keyword>
<feature type="region of interest" description="Disordered" evidence="5">
    <location>
        <begin position="420"/>
        <end position="445"/>
    </location>
</feature>
<dbReference type="PANTHER" id="PTHR44186">
    <property type="match status" value="1"/>
</dbReference>
<dbReference type="OrthoDB" id="309339at2759"/>
<evidence type="ECO:0000256" key="1">
    <source>
        <dbReference type="ARBA" id="ARBA00022737"/>
    </source>
</evidence>
<dbReference type="Pfam" id="PF13431">
    <property type="entry name" value="TPR_17"/>
    <property type="match status" value="1"/>
</dbReference>
<dbReference type="SUPFAM" id="SSF48452">
    <property type="entry name" value="TPR-like"/>
    <property type="match status" value="1"/>
</dbReference>
<reference evidence="6 7" key="1">
    <citation type="submission" date="2014-06" db="EMBL/GenBank/DDBJ databases">
        <authorList>
            <person name="Swart Estienne"/>
        </authorList>
    </citation>
    <scope>NUCLEOTIDE SEQUENCE [LARGE SCALE GENOMIC DNA]</scope>
    <source>
        <strain evidence="6 7">130c</strain>
    </source>
</reference>
<feature type="repeat" description="TPR" evidence="4">
    <location>
        <begin position="89"/>
        <end position="122"/>
    </location>
</feature>
<dbReference type="InterPro" id="IPR019734">
    <property type="entry name" value="TPR_rpt"/>
</dbReference>
<name>A0A078ADS2_STYLE</name>
<dbReference type="Pfam" id="PF12895">
    <property type="entry name" value="ANAPC3"/>
    <property type="match status" value="1"/>
</dbReference>
<feature type="repeat" description="TPR" evidence="4">
    <location>
        <begin position="156"/>
        <end position="189"/>
    </location>
</feature>
<evidence type="ECO:0000313" key="6">
    <source>
        <dbReference type="EMBL" id="CDW79048.1"/>
    </source>
</evidence>
<comment type="similarity">
    <text evidence="3">Belongs to the BBS4 family.</text>
</comment>
<feature type="repeat" description="TPR" evidence="4">
    <location>
        <begin position="292"/>
        <end position="325"/>
    </location>
</feature>
<sequence length="445" mass="51490">MPQSLGMKKPNFSSATINKREKLNWYIHTLFIRQDYDECLKLIDEQLVESHGKSEYALYAKALILRIKGNIHESLELFKKCHLLNPTNIDYLKQFGRSLYLLGRHKAAIEVFDECVKLDTNDWEVYYYKGLSYKYLRIYDQAVLCFQQSNEIARHDQTFIELGKTYAAQQDYKSAIEVYLEGLEYSPENSELLTTIGLLYIRLGENFQAFQFLGNSMTIDPKNTKTILAAGSIIQDKSDHDAALLKYRIAAVHNPDSAELWNNIGMCFFGKQKYVASVACLKRALYLDPFQWIAAFNLGLVHLNTEQYASAFHYFSSAINLKPDFSNSYMYLAITLNKLNDFENSCNAFQKALEMDNNDCTIYLNFAITLYNNGQTAKAKDMFQKSEKIFETLDEEDKEPEMLDQRSVLMDSLGIPEKQYIKQPKQTELQKNQSSINERENNVDQ</sequence>
<feature type="repeat" description="TPR" evidence="4">
    <location>
        <begin position="258"/>
        <end position="291"/>
    </location>
</feature>
<dbReference type="Gene3D" id="1.25.40.10">
    <property type="entry name" value="Tetratricopeptide repeat domain"/>
    <property type="match status" value="3"/>
</dbReference>
<keyword evidence="7" id="KW-1185">Reference proteome</keyword>
<dbReference type="EMBL" id="CCKQ01007642">
    <property type="protein sequence ID" value="CDW79048.1"/>
    <property type="molecule type" value="Genomic_DNA"/>
</dbReference>
<dbReference type="GO" id="GO:0061512">
    <property type="term" value="P:protein localization to cilium"/>
    <property type="evidence" value="ECO:0007669"/>
    <property type="project" value="TreeGrafter"/>
</dbReference>
<organism evidence="6 7">
    <name type="scientific">Stylonychia lemnae</name>
    <name type="common">Ciliate</name>
    <dbReference type="NCBI Taxonomy" id="5949"/>
    <lineage>
        <taxon>Eukaryota</taxon>
        <taxon>Sar</taxon>
        <taxon>Alveolata</taxon>
        <taxon>Ciliophora</taxon>
        <taxon>Intramacronucleata</taxon>
        <taxon>Spirotrichea</taxon>
        <taxon>Stichotrichia</taxon>
        <taxon>Sporadotrichida</taxon>
        <taxon>Oxytrichidae</taxon>
        <taxon>Stylonychinae</taxon>
        <taxon>Stylonychia</taxon>
    </lineage>
</organism>